<feature type="domain" description="Rod shape-determining protein MreC beta-barrel core" evidence="5">
    <location>
        <begin position="114"/>
        <end position="262"/>
    </location>
</feature>
<dbReference type="InterPro" id="IPR007221">
    <property type="entry name" value="MreC"/>
</dbReference>
<dbReference type="GO" id="GO:0005886">
    <property type="term" value="C:plasma membrane"/>
    <property type="evidence" value="ECO:0007669"/>
    <property type="project" value="TreeGrafter"/>
</dbReference>
<evidence type="ECO:0000256" key="1">
    <source>
        <dbReference type="ARBA" id="ARBA00009369"/>
    </source>
</evidence>
<proteinExistence type="inferred from homology"/>
<dbReference type="PIRSF" id="PIRSF038471">
    <property type="entry name" value="MreC"/>
    <property type="match status" value="1"/>
</dbReference>
<dbReference type="PANTHER" id="PTHR34138:SF1">
    <property type="entry name" value="CELL SHAPE-DETERMINING PROTEIN MREC"/>
    <property type="match status" value="1"/>
</dbReference>
<dbReference type="Proteomes" id="UP000287394">
    <property type="component" value="Chromosome"/>
</dbReference>
<protein>
    <recommendedName>
        <fullName evidence="2">Cell shape-determining protein MreC</fullName>
    </recommendedName>
    <alternativeName>
        <fullName evidence="4">Cell shape protein MreC</fullName>
    </alternativeName>
</protein>
<dbReference type="InterPro" id="IPR042175">
    <property type="entry name" value="Cell/Rod_MreC_2"/>
</dbReference>
<evidence type="ECO:0000256" key="2">
    <source>
        <dbReference type="ARBA" id="ARBA00013855"/>
    </source>
</evidence>
<dbReference type="EMBL" id="AP025739">
    <property type="protein sequence ID" value="BDI32757.1"/>
    <property type="molecule type" value="Genomic_DNA"/>
</dbReference>
<dbReference type="AlphaFoldDB" id="A0A9N7L727"/>
<dbReference type="Gene3D" id="2.40.10.340">
    <property type="entry name" value="Rod shape-determining protein MreC, domain 1"/>
    <property type="match status" value="1"/>
</dbReference>
<name>A0A9N7L727_9BACT</name>
<dbReference type="KEGG" id="ccot:CCAX7_48080"/>
<evidence type="ECO:0000256" key="4">
    <source>
        <dbReference type="ARBA" id="ARBA00032089"/>
    </source>
</evidence>
<keyword evidence="3" id="KW-0133">Cell shape</keyword>
<gene>
    <name evidence="6" type="ORF">CCAX7_48080</name>
</gene>
<sequence>MLTALLLCGALNAIHHQRQRRNQPDPVSGVVRDAALIPAQTVTVQVAQWWRMHVGSLFVGPQLAQRNRALGEQVLALSGENKQLLAAQQENNRLRALLNFEQKSPRPLLAAEVTALKPVPHSETITLNRGSTSGVKLRTIAIAPNGALIGQVLDVSSRSCTVLMLTDAGSSVGAQVRARGVAKPPIGVCQGTGDSIHLTYLKSDDDVRPGDLVTTSGLGGVFPADIPIGTVVSIQNDATRSIKTAVVRPNAYFDSLEEAFLIR</sequence>
<keyword evidence="7" id="KW-1185">Reference proteome</keyword>
<evidence type="ECO:0000313" key="7">
    <source>
        <dbReference type="Proteomes" id="UP000287394"/>
    </source>
</evidence>
<reference evidence="6 7" key="1">
    <citation type="journal article" date="2019" name="Int. J. Syst. Evol. Microbiol.">
        <title>Capsulimonas corticalis gen. nov., sp. nov., an aerobic capsulated bacterium, of a novel bacterial order, Capsulimonadales ord. nov., of the class Armatimonadia of the phylum Armatimonadetes.</title>
        <authorList>
            <person name="Li J."/>
            <person name="Kudo C."/>
            <person name="Tonouchi A."/>
        </authorList>
    </citation>
    <scope>NUCLEOTIDE SEQUENCE [LARGE SCALE GENOMIC DNA]</scope>
    <source>
        <strain evidence="6 7">AX-7</strain>
    </source>
</reference>
<dbReference type="NCBIfam" id="TIGR00219">
    <property type="entry name" value="mreC"/>
    <property type="match status" value="1"/>
</dbReference>
<evidence type="ECO:0000313" key="6">
    <source>
        <dbReference type="EMBL" id="BDI32757.1"/>
    </source>
</evidence>
<accession>A0A9N7L727</accession>
<dbReference type="InterPro" id="IPR042177">
    <property type="entry name" value="Cell/Rod_1"/>
</dbReference>
<dbReference type="GO" id="GO:0008360">
    <property type="term" value="P:regulation of cell shape"/>
    <property type="evidence" value="ECO:0007669"/>
    <property type="project" value="UniProtKB-KW"/>
</dbReference>
<dbReference type="Pfam" id="PF04085">
    <property type="entry name" value="MreC"/>
    <property type="match status" value="1"/>
</dbReference>
<organism evidence="6 7">
    <name type="scientific">Capsulimonas corticalis</name>
    <dbReference type="NCBI Taxonomy" id="2219043"/>
    <lineage>
        <taxon>Bacteria</taxon>
        <taxon>Bacillati</taxon>
        <taxon>Armatimonadota</taxon>
        <taxon>Armatimonadia</taxon>
        <taxon>Capsulimonadales</taxon>
        <taxon>Capsulimonadaceae</taxon>
        <taxon>Capsulimonas</taxon>
    </lineage>
</organism>
<dbReference type="PANTHER" id="PTHR34138">
    <property type="entry name" value="CELL SHAPE-DETERMINING PROTEIN MREC"/>
    <property type="match status" value="1"/>
</dbReference>
<evidence type="ECO:0000259" key="5">
    <source>
        <dbReference type="Pfam" id="PF04085"/>
    </source>
</evidence>
<dbReference type="InterPro" id="IPR055342">
    <property type="entry name" value="MreC_beta-barrel_core"/>
</dbReference>
<evidence type="ECO:0000256" key="3">
    <source>
        <dbReference type="ARBA" id="ARBA00022960"/>
    </source>
</evidence>
<comment type="similarity">
    <text evidence="1">Belongs to the MreC family.</text>
</comment>
<dbReference type="Gene3D" id="2.40.10.350">
    <property type="entry name" value="Rod shape-determining protein MreC, domain 2"/>
    <property type="match status" value="1"/>
</dbReference>